<dbReference type="CDD" id="cd02642">
    <property type="entry name" value="R3H_encore_like"/>
    <property type="match status" value="1"/>
</dbReference>
<dbReference type="FunFam" id="3.30.1370.50:FF:000001">
    <property type="entry name" value="R3H domain-containing protein 2 isoform 1"/>
    <property type="match status" value="1"/>
</dbReference>
<dbReference type="Proteomes" id="UP000518266">
    <property type="component" value="Unassembled WGS sequence"/>
</dbReference>
<dbReference type="EMBL" id="JAAKFY010000026">
    <property type="protein sequence ID" value="KAF3833835.1"/>
    <property type="molecule type" value="Genomic_DNA"/>
</dbReference>
<dbReference type="InterPro" id="IPR051937">
    <property type="entry name" value="R3H_domain_containing"/>
</dbReference>
<feature type="compositionally biased region" description="Low complexity" evidence="2">
    <location>
        <begin position="423"/>
        <end position="435"/>
    </location>
</feature>
<gene>
    <name evidence="5" type="ORF">F7725_025039</name>
</gene>
<name>A0A7J5XA09_DISMA</name>
<dbReference type="GO" id="GO:0003676">
    <property type="term" value="F:nucleic acid binding"/>
    <property type="evidence" value="ECO:0007669"/>
    <property type="project" value="UniProtKB-UniRule"/>
</dbReference>
<dbReference type="PROSITE" id="PS51673">
    <property type="entry name" value="SUZ"/>
    <property type="match status" value="1"/>
</dbReference>
<feature type="domain" description="R3H" evidence="3">
    <location>
        <begin position="229"/>
        <end position="291"/>
    </location>
</feature>
<keyword evidence="6" id="KW-1185">Reference proteome</keyword>
<evidence type="ECO:0000256" key="2">
    <source>
        <dbReference type="SAM" id="MobiDB-lite"/>
    </source>
</evidence>
<feature type="compositionally biased region" description="Basic and acidic residues" evidence="2">
    <location>
        <begin position="324"/>
        <end position="355"/>
    </location>
</feature>
<feature type="region of interest" description="Disordered" evidence="2">
    <location>
        <begin position="156"/>
        <end position="202"/>
    </location>
</feature>
<sequence>MSGLMALVHSSRVCGRVAQGSDLSPPPNSPPLLPPLLRLRQAKGGGGATDFTVNRRSTLGVRQGSYFPLTSKEPAERATVEKASTAERIIAFLSALWEHGIYDLIIHLRMTEAAVAREDVLLKTCDATSCDVISCPSPPPCLSPCNQMEDEECHHENKKPEQQASPDANISSSCHDNERTSCKEEDEEISADPKKHSLSKESSVEYTDSTGIDLHQFIVDTLNSNPRDRMMLLKLEQDMVDFITSNSPFKKFPHMSSYHRMLVHRVAAYFGMEHNVDQTGKSVIINRTSSTRIPEQRFLDQVHKDKTEEIHRWKIILKRDNSSEDQNRLHPLREKQSKSMEEREEEYQRARDRIFSQEPVCTQESAHAETRAAAEEYNPYAETQRRRQLFRGSRDSSGSSWTGSSRQSSTETDCRYSNELRPWSSTDSSDSSYQWTSPAMIPRQAANHSWDAARPSGSISLFRLPSTHPHPSTPPIIDEPAANSAYIIENGIPPGSILVNPHTGQPFLNPDGTPAVYNPPDSQQPIRSQTQLQGTPSQQQIEDLSSQFAHVSCQSTGEAPPLYPPTQGYIYAAPPPPPPPPNPPSYCQPSPPLPVYYYGPYPTSAQHQCRPVSPSQHILSQAPPPTAAYGPAVGVQQPSHPPPQAVLGSYTAMAPHQRSIAQGGVAVSYAQSKVAREGGYCCVVPPPPHLGSCHPPSCPPLGAPAWGAQY</sequence>
<dbReference type="SMART" id="SM00393">
    <property type="entry name" value="R3H"/>
    <property type="match status" value="1"/>
</dbReference>
<feature type="compositionally biased region" description="Polar residues" evidence="2">
    <location>
        <begin position="162"/>
        <end position="174"/>
    </location>
</feature>
<evidence type="ECO:0008006" key="7">
    <source>
        <dbReference type="Google" id="ProtNLM"/>
    </source>
</evidence>
<evidence type="ECO:0000256" key="1">
    <source>
        <dbReference type="ARBA" id="ARBA00022553"/>
    </source>
</evidence>
<feature type="region of interest" description="Disordered" evidence="2">
    <location>
        <begin position="497"/>
        <end position="540"/>
    </location>
</feature>
<dbReference type="SUPFAM" id="SSF82708">
    <property type="entry name" value="R3H domain"/>
    <property type="match status" value="1"/>
</dbReference>
<evidence type="ECO:0000259" key="4">
    <source>
        <dbReference type="PROSITE" id="PS51673"/>
    </source>
</evidence>
<evidence type="ECO:0000259" key="3">
    <source>
        <dbReference type="PROSITE" id="PS51061"/>
    </source>
</evidence>
<dbReference type="AlphaFoldDB" id="A0A7J5XA09"/>
<organism evidence="5 6">
    <name type="scientific">Dissostichus mawsoni</name>
    <name type="common">Antarctic cod</name>
    <dbReference type="NCBI Taxonomy" id="36200"/>
    <lineage>
        <taxon>Eukaryota</taxon>
        <taxon>Metazoa</taxon>
        <taxon>Chordata</taxon>
        <taxon>Craniata</taxon>
        <taxon>Vertebrata</taxon>
        <taxon>Euteleostomi</taxon>
        <taxon>Actinopterygii</taxon>
        <taxon>Neopterygii</taxon>
        <taxon>Teleostei</taxon>
        <taxon>Neoteleostei</taxon>
        <taxon>Acanthomorphata</taxon>
        <taxon>Eupercaria</taxon>
        <taxon>Perciformes</taxon>
        <taxon>Notothenioidei</taxon>
        <taxon>Nototheniidae</taxon>
        <taxon>Dissostichus</taxon>
    </lineage>
</organism>
<protein>
    <recommendedName>
        <fullName evidence="7">cAMP-regulated phosphoprotein 21</fullName>
    </recommendedName>
</protein>
<feature type="compositionally biased region" description="Basic and acidic residues" evidence="2">
    <location>
        <begin position="191"/>
        <end position="202"/>
    </location>
</feature>
<dbReference type="PANTHER" id="PTHR15672:SF12">
    <property type="entry name" value="R3H DOMAIN-CONTAINING PROTEIN 1"/>
    <property type="match status" value="1"/>
</dbReference>
<dbReference type="PROSITE" id="PS51061">
    <property type="entry name" value="R3H"/>
    <property type="match status" value="1"/>
</dbReference>
<dbReference type="Pfam" id="PF01424">
    <property type="entry name" value="R3H"/>
    <property type="match status" value="1"/>
</dbReference>
<proteinExistence type="predicted"/>
<evidence type="ECO:0000313" key="6">
    <source>
        <dbReference type="Proteomes" id="UP000518266"/>
    </source>
</evidence>
<accession>A0A7J5XA09</accession>
<dbReference type="OrthoDB" id="278430at2759"/>
<feature type="domain" description="SUZ" evidence="4">
    <location>
        <begin position="292"/>
        <end position="359"/>
    </location>
</feature>
<feature type="region of interest" description="Disordered" evidence="2">
    <location>
        <begin position="324"/>
        <end position="435"/>
    </location>
</feature>
<dbReference type="Gene3D" id="3.30.1370.50">
    <property type="entry name" value="R3H-like domain"/>
    <property type="match status" value="1"/>
</dbReference>
<dbReference type="Pfam" id="PF12752">
    <property type="entry name" value="SUZ"/>
    <property type="match status" value="1"/>
</dbReference>
<dbReference type="InterPro" id="IPR001374">
    <property type="entry name" value="R3H_dom"/>
</dbReference>
<feature type="compositionally biased region" description="Low complexity" evidence="2">
    <location>
        <begin position="395"/>
        <end position="409"/>
    </location>
</feature>
<dbReference type="InterPro" id="IPR024771">
    <property type="entry name" value="SUZ"/>
</dbReference>
<reference evidence="5 6" key="1">
    <citation type="submission" date="2020-03" db="EMBL/GenBank/DDBJ databases">
        <title>Dissostichus mawsoni Genome sequencing and assembly.</title>
        <authorList>
            <person name="Park H."/>
        </authorList>
    </citation>
    <scope>NUCLEOTIDE SEQUENCE [LARGE SCALE GENOMIC DNA]</scope>
    <source>
        <strain evidence="5">DM0001</strain>
        <tissue evidence="5">Muscle</tissue>
    </source>
</reference>
<dbReference type="PANTHER" id="PTHR15672">
    <property type="entry name" value="CAMP-REGULATED PHOSPHOPROTEIN 21 RELATED R3H DOMAIN CONTAINING PROTEIN"/>
    <property type="match status" value="1"/>
</dbReference>
<comment type="caution">
    <text evidence="5">The sequence shown here is derived from an EMBL/GenBank/DDBJ whole genome shotgun (WGS) entry which is preliminary data.</text>
</comment>
<evidence type="ECO:0000313" key="5">
    <source>
        <dbReference type="EMBL" id="KAF3833835.1"/>
    </source>
</evidence>
<dbReference type="InterPro" id="IPR036867">
    <property type="entry name" value="R3H_dom_sf"/>
</dbReference>
<feature type="compositionally biased region" description="Low complexity" evidence="2">
    <location>
        <begin position="528"/>
        <end position="540"/>
    </location>
</feature>
<keyword evidence="1" id="KW-0597">Phosphoprotein</keyword>